<name>Q2QHE9_SALTM</name>
<feature type="non-terminal residue" evidence="1">
    <location>
        <position position="1"/>
    </location>
</feature>
<accession>Q2QHE9</accession>
<evidence type="ECO:0000313" key="1">
    <source>
        <dbReference type="EMBL" id="AAZ76155.1"/>
    </source>
</evidence>
<proteinExistence type="predicted"/>
<organism evidence="1">
    <name type="scientific">Salmonella typhimurium</name>
    <dbReference type="NCBI Taxonomy" id="90371"/>
    <lineage>
        <taxon>Bacteria</taxon>
        <taxon>Pseudomonadati</taxon>
        <taxon>Pseudomonadota</taxon>
        <taxon>Gammaproteobacteria</taxon>
        <taxon>Enterobacterales</taxon>
        <taxon>Enterobacteriaceae</taxon>
        <taxon>Salmonella</taxon>
    </lineage>
</organism>
<reference evidence="1" key="1">
    <citation type="journal article" date="2006" name="Genetics">
        <title>Adaptation of multilocus sequencing for studying variation within a major clone: evolutionary relationships of Salmonella enterica serovar Typhimurium.</title>
        <authorList>
            <person name="Hu H."/>
            <person name="Lan R."/>
            <person name="Reeves P.R."/>
        </authorList>
    </citation>
    <scope>NUCLEOTIDE SEQUENCE</scope>
    <source>
        <strain evidence="1">M1846</strain>
    </source>
</reference>
<sequence>DAYLTAFNLRPGENTLYWIENGVFQTSVQKIVPYLNSFLAED</sequence>
<dbReference type="EMBL" id="DQ077541">
    <property type="protein sequence ID" value="AAZ76155.1"/>
    <property type="molecule type" value="Genomic_DNA"/>
</dbReference>
<dbReference type="AlphaFoldDB" id="Q2QHE9"/>
<dbReference type="InterPro" id="IPR011990">
    <property type="entry name" value="TPR-like_helical_dom_sf"/>
</dbReference>
<dbReference type="Gene3D" id="1.25.40.10">
    <property type="entry name" value="Tetratricopeptide repeat domain"/>
    <property type="match status" value="1"/>
</dbReference>
<protein>
    <submittedName>
        <fullName evidence="1">Cad operon transcriptional activator</fullName>
    </submittedName>
</protein>
<gene>
    <name evidence="1" type="primary">cadC</name>
    <name evidence="1" type="ORF">STM2557</name>
</gene>